<evidence type="ECO:0000256" key="1">
    <source>
        <dbReference type="ARBA" id="ARBA00000085"/>
    </source>
</evidence>
<dbReference type="STRING" id="1249627.D779_3327"/>
<dbReference type="PANTHER" id="PTHR43065:SF50">
    <property type="entry name" value="HISTIDINE KINASE"/>
    <property type="match status" value="1"/>
</dbReference>
<organism evidence="11 12">
    <name type="scientific">Imhoffiella purpurea</name>
    <dbReference type="NCBI Taxonomy" id="1249627"/>
    <lineage>
        <taxon>Bacteria</taxon>
        <taxon>Pseudomonadati</taxon>
        <taxon>Pseudomonadota</taxon>
        <taxon>Gammaproteobacteria</taxon>
        <taxon>Chromatiales</taxon>
        <taxon>Chromatiaceae</taxon>
        <taxon>Imhoffiella</taxon>
    </lineage>
</organism>
<dbReference type="PRINTS" id="PR00344">
    <property type="entry name" value="BCTRLSENSOR"/>
</dbReference>
<proteinExistence type="predicted"/>
<comment type="caution">
    <text evidence="11">The sequence shown here is derived from an EMBL/GenBank/DDBJ whole genome shotgun (WGS) entry which is preliminary data.</text>
</comment>
<name>W9V2R2_9GAMM</name>
<evidence type="ECO:0000256" key="3">
    <source>
        <dbReference type="ARBA" id="ARBA00012438"/>
    </source>
</evidence>
<protein>
    <recommendedName>
        <fullName evidence="3">histidine kinase</fullName>
        <ecNumber evidence="3">2.7.13.3</ecNumber>
    </recommendedName>
</protein>
<gene>
    <name evidence="11" type="ORF">D779_3327</name>
</gene>
<dbReference type="Gene3D" id="3.30.565.10">
    <property type="entry name" value="Histidine kinase-like ATPase, C-terminal domain"/>
    <property type="match status" value="1"/>
</dbReference>
<feature type="coiled-coil region" evidence="7">
    <location>
        <begin position="215"/>
        <end position="278"/>
    </location>
</feature>
<sequence>MSIQLKTILGIALIEGVLLIVIILTMMGFIRESNYEGLLKRASTTATLFAATTKDAVLSYDFASLESFVDEVLHNPDLVYARVVAPDGQPFAEAGDLSNLEDGRFVADRGIEHVDDDVFDTSADIAEGGVIFGRVEIGLHIGGVTKAIQAVTRWSAALATIEMALVALFSLILGSYLTGQLKNLRAAARSVAEGDFDIAIPVKGRDEIAEVSSAFNRMAANLKHTNEERSRYERQLKELNQTLEQRVRKRTEELQFKNDELQTAYESLKDTQAKLLQSEKMATVGVLAAGVAHEINNPIGFIMGNLATLREYVEIYHRIIDDYDACCRADSESERLSRLDALRRWMEAQGYDFIRDDVPGLLEDCAEGTERVRDIVLNLREFSHPAQAELSGPIDPNQCVVSTLKMLNNELKYKCRINTDLGELPAIQASPGQLNQVLLNMLVNAGHAIEDQGEIRVTTRREGDSIHIIIEDDGKGIAPQALPRLFDPFYTTKPVGQGTGLGLAISYGIIKDHGGEIAVDSEPGKGTRFTIRLPIGASDPAES</sequence>
<dbReference type="InterPro" id="IPR004358">
    <property type="entry name" value="Sig_transdc_His_kin-like_C"/>
</dbReference>
<dbReference type="Proteomes" id="UP000019460">
    <property type="component" value="Unassembled WGS sequence"/>
</dbReference>
<dbReference type="InterPro" id="IPR003661">
    <property type="entry name" value="HisK_dim/P_dom"/>
</dbReference>
<dbReference type="CDD" id="cd14686">
    <property type="entry name" value="bZIP"/>
    <property type="match status" value="1"/>
</dbReference>
<dbReference type="OrthoDB" id="1931120at2"/>
<dbReference type="SMART" id="SM00387">
    <property type="entry name" value="HATPase_c"/>
    <property type="match status" value="1"/>
</dbReference>
<dbReference type="InterPro" id="IPR036890">
    <property type="entry name" value="HATPase_C_sf"/>
</dbReference>
<dbReference type="InterPro" id="IPR003660">
    <property type="entry name" value="HAMP_dom"/>
</dbReference>
<evidence type="ECO:0000256" key="8">
    <source>
        <dbReference type="SAM" id="Phobius"/>
    </source>
</evidence>
<dbReference type="AlphaFoldDB" id="W9V2R2"/>
<keyword evidence="5" id="KW-0808">Transferase</keyword>
<feature type="transmembrane region" description="Helical" evidence="8">
    <location>
        <begin position="6"/>
        <end position="30"/>
    </location>
</feature>
<dbReference type="Gene3D" id="1.10.287.130">
    <property type="match status" value="1"/>
</dbReference>
<dbReference type="EC" id="2.7.13.3" evidence="3"/>
<keyword evidence="6 11" id="KW-0418">Kinase</keyword>
<dbReference type="SMART" id="SM00304">
    <property type="entry name" value="HAMP"/>
    <property type="match status" value="1"/>
</dbReference>
<comment type="catalytic activity">
    <reaction evidence="1">
        <text>ATP + protein L-histidine = ADP + protein N-phospho-L-histidine.</text>
        <dbReference type="EC" id="2.7.13.3"/>
    </reaction>
</comment>
<dbReference type="GO" id="GO:0016020">
    <property type="term" value="C:membrane"/>
    <property type="evidence" value="ECO:0007669"/>
    <property type="project" value="UniProtKB-SubCell"/>
</dbReference>
<evidence type="ECO:0000256" key="2">
    <source>
        <dbReference type="ARBA" id="ARBA00004370"/>
    </source>
</evidence>
<dbReference type="SUPFAM" id="SSF47384">
    <property type="entry name" value="Homodimeric domain of signal transducing histidine kinase"/>
    <property type="match status" value="1"/>
</dbReference>
<reference evidence="11 12" key="1">
    <citation type="submission" date="2012-11" db="EMBL/GenBank/DDBJ databases">
        <title>Genome assembly of Thiorhodococcus sp. AK35.</title>
        <authorList>
            <person name="Nupur N."/>
            <person name="Khatri I."/>
            <person name="Subramanian S."/>
            <person name="Pinnaka A."/>
        </authorList>
    </citation>
    <scope>NUCLEOTIDE SEQUENCE [LARGE SCALE GENOMIC DNA]</scope>
    <source>
        <strain evidence="11 12">AK35</strain>
    </source>
</reference>
<dbReference type="Gene3D" id="6.10.340.10">
    <property type="match status" value="1"/>
</dbReference>
<keyword evidence="7" id="KW-0175">Coiled coil</keyword>
<dbReference type="PROSITE" id="PS50885">
    <property type="entry name" value="HAMP"/>
    <property type="match status" value="1"/>
</dbReference>
<evidence type="ECO:0000259" key="10">
    <source>
        <dbReference type="PROSITE" id="PS50885"/>
    </source>
</evidence>
<feature type="domain" description="HAMP" evidence="10">
    <location>
        <begin position="175"/>
        <end position="227"/>
    </location>
</feature>
<evidence type="ECO:0000256" key="6">
    <source>
        <dbReference type="ARBA" id="ARBA00022777"/>
    </source>
</evidence>
<dbReference type="InterPro" id="IPR003594">
    <property type="entry name" value="HATPase_dom"/>
</dbReference>
<keyword evidence="8" id="KW-0472">Membrane</keyword>
<dbReference type="PANTHER" id="PTHR43065">
    <property type="entry name" value="SENSOR HISTIDINE KINASE"/>
    <property type="match status" value="1"/>
</dbReference>
<dbReference type="SUPFAM" id="SSF55874">
    <property type="entry name" value="ATPase domain of HSP90 chaperone/DNA topoisomerase II/histidine kinase"/>
    <property type="match status" value="1"/>
</dbReference>
<keyword evidence="4" id="KW-0597">Phosphoprotein</keyword>
<dbReference type="EMBL" id="AONC01000057">
    <property type="protein sequence ID" value="EXJ13788.1"/>
    <property type="molecule type" value="Genomic_DNA"/>
</dbReference>
<dbReference type="eggNOG" id="COG4191">
    <property type="taxonomic scope" value="Bacteria"/>
</dbReference>
<keyword evidence="12" id="KW-1185">Reference proteome</keyword>
<keyword evidence="8" id="KW-1133">Transmembrane helix</keyword>
<dbReference type="PROSITE" id="PS50109">
    <property type="entry name" value="HIS_KIN"/>
    <property type="match status" value="1"/>
</dbReference>
<evidence type="ECO:0000259" key="9">
    <source>
        <dbReference type="PROSITE" id="PS50109"/>
    </source>
</evidence>
<evidence type="ECO:0000313" key="12">
    <source>
        <dbReference type="Proteomes" id="UP000019460"/>
    </source>
</evidence>
<dbReference type="GO" id="GO:0000155">
    <property type="term" value="F:phosphorelay sensor kinase activity"/>
    <property type="evidence" value="ECO:0007669"/>
    <property type="project" value="InterPro"/>
</dbReference>
<evidence type="ECO:0000313" key="11">
    <source>
        <dbReference type="EMBL" id="EXJ13788.1"/>
    </source>
</evidence>
<dbReference type="RefSeq" id="WP_043756326.1">
    <property type="nucleotide sequence ID" value="NZ_AONC01000057.1"/>
</dbReference>
<dbReference type="Pfam" id="PF00672">
    <property type="entry name" value="HAMP"/>
    <property type="match status" value="1"/>
</dbReference>
<dbReference type="InterPro" id="IPR005467">
    <property type="entry name" value="His_kinase_dom"/>
</dbReference>
<keyword evidence="8" id="KW-0812">Transmembrane</keyword>
<dbReference type="CDD" id="cd00082">
    <property type="entry name" value="HisKA"/>
    <property type="match status" value="1"/>
</dbReference>
<evidence type="ECO:0000256" key="7">
    <source>
        <dbReference type="SAM" id="Coils"/>
    </source>
</evidence>
<accession>W9V2R2</accession>
<feature type="domain" description="Histidine kinase" evidence="9">
    <location>
        <begin position="290"/>
        <end position="537"/>
    </location>
</feature>
<dbReference type="CDD" id="cd06225">
    <property type="entry name" value="HAMP"/>
    <property type="match status" value="1"/>
</dbReference>
<dbReference type="Pfam" id="PF02518">
    <property type="entry name" value="HATPase_c"/>
    <property type="match status" value="1"/>
</dbReference>
<dbReference type="InterPro" id="IPR036097">
    <property type="entry name" value="HisK_dim/P_sf"/>
</dbReference>
<evidence type="ECO:0000256" key="4">
    <source>
        <dbReference type="ARBA" id="ARBA00022553"/>
    </source>
</evidence>
<evidence type="ECO:0000256" key="5">
    <source>
        <dbReference type="ARBA" id="ARBA00022679"/>
    </source>
</evidence>
<comment type="subcellular location">
    <subcellularLocation>
        <location evidence="2">Membrane</location>
    </subcellularLocation>
</comment>
<dbReference type="PATRIC" id="fig|1249627.3.peg.3479"/>
<dbReference type="SUPFAM" id="SSF158472">
    <property type="entry name" value="HAMP domain-like"/>
    <property type="match status" value="1"/>
</dbReference>